<keyword evidence="2" id="KW-0805">Transcription regulation</keyword>
<feature type="domain" description="HTH luxR-type" evidence="6">
    <location>
        <begin position="141"/>
        <end position="206"/>
    </location>
</feature>
<dbReference type="CDD" id="cd17535">
    <property type="entry name" value="REC_NarL-like"/>
    <property type="match status" value="1"/>
</dbReference>
<dbReference type="SUPFAM" id="SSF52172">
    <property type="entry name" value="CheY-like"/>
    <property type="match status" value="1"/>
</dbReference>
<evidence type="ECO:0000256" key="5">
    <source>
        <dbReference type="PROSITE-ProRule" id="PRU00169"/>
    </source>
</evidence>
<dbReference type="Pfam" id="PF00072">
    <property type="entry name" value="Response_reg"/>
    <property type="match status" value="1"/>
</dbReference>
<keyword evidence="9" id="KW-1185">Reference proteome</keyword>
<dbReference type="PRINTS" id="PR00038">
    <property type="entry name" value="HTHLUXR"/>
</dbReference>
<feature type="domain" description="Response regulatory" evidence="7">
    <location>
        <begin position="6"/>
        <end position="122"/>
    </location>
</feature>
<feature type="modified residue" description="4-aspartylphosphate" evidence="5">
    <location>
        <position position="57"/>
    </location>
</feature>
<evidence type="ECO:0000313" key="8">
    <source>
        <dbReference type="EMBL" id="MBO4207789.1"/>
    </source>
</evidence>
<dbReference type="PROSITE" id="PS50043">
    <property type="entry name" value="HTH_LUXR_2"/>
    <property type="match status" value="1"/>
</dbReference>
<name>A0ABS3VTC7_MICEH</name>
<dbReference type="PANTHER" id="PTHR43214">
    <property type="entry name" value="TWO-COMPONENT RESPONSE REGULATOR"/>
    <property type="match status" value="1"/>
</dbReference>
<protein>
    <submittedName>
        <fullName evidence="8">Response regulator</fullName>
    </submittedName>
</protein>
<keyword evidence="4" id="KW-0804">Transcription</keyword>
<evidence type="ECO:0000256" key="4">
    <source>
        <dbReference type="ARBA" id="ARBA00023163"/>
    </source>
</evidence>
<dbReference type="Gene3D" id="3.40.50.2300">
    <property type="match status" value="1"/>
</dbReference>
<dbReference type="InterPro" id="IPR001789">
    <property type="entry name" value="Sig_transdc_resp-reg_receiver"/>
</dbReference>
<dbReference type="EMBL" id="WVUH01000145">
    <property type="protein sequence ID" value="MBO4207789.1"/>
    <property type="molecule type" value="Genomic_DNA"/>
</dbReference>
<keyword evidence="1 5" id="KW-0597">Phosphoprotein</keyword>
<organism evidence="8 9">
    <name type="scientific">Micromonospora echinofusca</name>
    <dbReference type="NCBI Taxonomy" id="47858"/>
    <lineage>
        <taxon>Bacteria</taxon>
        <taxon>Bacillati</taxon>
        <taxon>Actinomycetota</taxon>
        <taxon>Actinomycetes</taxon>
        <taxon>Micromonosporales</taxon>
        <taxon>Micromonosporaceae</taxon>
        <taxon>Micromonospora</taxon>
    </lineage>
</organism>
<dbReference type="InterPro" id="IPR011006">
    <property type="entry name" value="CheY-like_superfamily"/>
</dbReference>
<evidence type="ECO:0000256" key="2">
    <source>
        <dbReference type="ARBA" id="ARBA00023015"/>
    </source>
</evidence>
<dbReference type="SUPFAM" id="SSF46894">
    <property type="entry name" value="C-terminal effector domain of the bipartite response regulators"/>
    <property type="match status" value="1"/>
</dbReference>
<comment type="caution">
    <text evidence="8">The sequence shown here is derived from an EMBL/GenBank/DDBJ whole genome shotgun (WGS) entry which is preliminary data.</text>
</comment>
<dbReference type="PANTHER" id="PTHR43214:SF24">
    <property type="entry name" value="TRANSCRIPTIONAL REGULATORY PROTEIN NARL-RELATED"/>
    <property type="match status" value="1"/>
</dbReference>
<dbReference type="SMART" id="SM00448">
    <property type="entry name" value="REC"/>
    <property type="match status" value="1"/>
</dbReference>
<dbReference type="PROSITE" id="PS50110">
    <property type="entry name" value="RESPONSE_REGULATORY"/>
    <property type="match status" value="1"/>
</dbReference>
<dbReference type="InterPro" id="IPR058245">
    <property type="entry name" value="NreC/VraR/RcsB-like_REC"/>
</dbReference>
<evidence type="ECO:0000259" key="7">
    <source>
        <dbReference type="PROSITE" id="PS50110"/>
    </source>
</evidence>
<evidence type="ECO:0000313" key="9">
    <source>
        <dbReference type="Proteomes" id="UP000823521"/>
    </source>
</evidence>
<sequence>MGGPVRLLIVDDHPVVRDGLRGMFAGHPDFEVLGEAADGAEALVLARALRPDVVLMDLRMPGMDGVTATGHLLATEPAPRVLVLTTYDTEGDVLPAVQAGATGYLLKDTPRDELFRAVRAAARGDSVLSPAVATRLMGRLRAPAETPLSQREREVLALVARGSTNREAAAHLFVSEATVKTHLLHIYAKLGVKDRAAAVAVAFERGLLGPTGR</sequence>
<evidence type="ECO:0000259" key="6">
    <source>
        <dbReference type="PROSITE" id="PS50043"/>
    </source>
</evidence>
<proteinExistence type="predicted"/>
<accession>A0ABS3VTC7</accession>
<gene>
    <name evidence="8" type="ORF">GSF22_17520</name>
</gene>
<keyword evidence="3" id="KW-0238">DNA-binding</keyword>
<dbReference type="Proteomes" id="UP000823521">
    <property type="component" value="Unassembled WGS sequence"/>
</dbReference>
<dbReference type="InterPro" id="IPR000792">
    <property type="entry name" value="Tscrpt_reg_LuxR_C"/>
</dbReference>
<dbReference type="CDD" id="cd06170">
    <property type="entry name" value="LuxR_C_like"/>
    <property type="match status" value="1"/>
</dbReference>
<evidence type="ECO:0000256" key="1">
    <source>
        <dbReference type="ARBA" id="ARBA00022553"/>
    </source>
</evidence>
<evidence type="ECO:0000256" key="3">
    <source>
        <dbReference type="ARBA" id="ARBA00023125"/>
    </source>
</evidence>
<dbReference type="InterPro" id="IPR039420">
    <property type="entry name" value="WalR-like"/>
</dbReference>
<dbReference type="InterPro" id="IPR016032">
    <property type="entry name" value="Sig_transdc_resp-reg_C-effctor"/>
</dbReference>
<dbReference type="Pfam" id="PF00196">
    <property type="entry name" value="GerE"/>
    <property type="match status" value="1"/>
</dbReference>
<dbReference type="SMART" id="SM00421">
    <property type="entry name" value="HTH_LUXR"/>
    <property type="match status" value="1"/>
</dbReference>
<reference evidence="8 9" key="1">
    <citation type="submission" date="2019-12" db="EMBL/GenBank/DDBJ databases">
        <title>Whole genome sequencing of endophytic Actinobacterium Micromonospora sp. MPMI6T.</title>
        <authorList>
            <person name="Evv R."/>
            <person name="Podile A.R."/>
        </authorList>
    </citation>
    <scope>NUCLEOTIDE SEQUENCE [LARGE SCALE GENOMIC DNA]</scope>
    <source>
        <strain evidence="8 9">MPMI6</strain>
    </source>
</reference>